<feature type="transmembrane region" description="Helical" evidence="1">
    <location>
        <begin position="12"/>
        <end position="30"/>
    </location>
</feature>
<evidence type="ECO:0008006" key="4">
    <source>
        <dbReference type="Google" id="ProtNLM"/>
    </source>
</evidence>
<evidence type="ECO:0000313" key="3">
    <source>
        <dbReference type="Proteomes" id="UP000199598"/>
    </source>
</evidence>
<sequence>MLSHTNYRRIFKLFCIYDVLALAPFAVPFLNNAHLETLCYFNVVLGGQTWPTFLPVHLLFGQMLGVLGAGWAVWRWRNMSFSIGRYEGFLRFFFAASLVWAFVLTHHPILLMFAAIDLIGGALHIVRPVAADQIGNQPPAKSYRRSVST</sequence>
<feature type="transmembrane region" description="Helical" evidence="1">
    <location>
        <begin position="86"/>
        <end position="103"/>
    </location>
</feature>
<reference evidence="2 3" key="1">
    <citation type="submission" date="2016-10" db="EMBL/GenBank/DDBJ databases">
        <authorList>
            <person name="Varghese N."/>
            <person name="Submissions S."/>
        </authorList>
    </citation>
    <scope>NUCLEOTIDE SEQUENCE [LARGE SCALE GENOMIC DNA]</scope>
    <source>
        <strain evidence="2 3">DSM 16392</strain>
    </source>
</reference>
<feature type="transmembrane region" description="Helical" evidence="1">
    <location>
        <begin position="50"/>
        <end position="74"/>
    </location>
</feature>
<accession>A0A1I3ZVB1</accession>
<name>A0A1I3ZVB1_9HYPH</name>
<keyword evidence="1" id="KW-0472">Membrane</keyword>
<dbReference type="Proteomes" id="UP000199598">
    <property type="component" value="Unassembled WGS sequence"/>
</dbReference>
<keyword evidence="1" id="KW-0812">Transmembrane</keyword>
<comment type="caution">
    <text evidence="2">The sequence shown here is derived from an EMBL/GenBank/DDBJ whole genome shotgun (WGS) entry which is preliminary data.</text>
</comment>
<evidence type="ECO:0000313" key="2">
    <source>
        <dbReference type="EMBL" id="SFK48094.1"/>
    </source>
</evidence>
<organism evidence="2 3">
    <name type="scientific">Pseudovibrio ascidiaceicola</name>
    <dbReference type="NCBI Taxonomy" id="285279"/>
    <lineage>
        <taxon>Bacteria</taxon>
        <taxon>Pseudomonadati</taxon>
        <taxon>Pseudomonadota</taxon>
        <taxon>Alphaproteobacteria</taxon>
        <taxon>Hyphomicrobiales</taxon>
        <taxon>Stappiaceae</taxon>
        <taxon>Pseudovibrio</taxon>
    </lineage>
</organism>
<gene>
    <name evidence="2" type="ORF">SAMN04488518_105312</name>
</gene>
<dbReference type="RefSeq" id="WP_208860297.1">
    <property type="nucleotide sequence ID" value="NZ_FOSK01000005.1"/>
</dbReference>
<dbReference type="EMBL" id="FOSK01000005">
    <property type="protein sequence ID" value="SFK48094.1"/>
    <property type="molecule type" value="Genomic_DNA"/>
</dbReference>
<keyword evidence="3" id="KW-1185">Reference proteome</keyword>
<proteinExistence type="predicted"/>
<evidence type="ECO:0000256" key="1">
    <source>
        <dbReference type="SAM" id="Phobius"/>
    </source>
</evidence>
<protein>
    <recommendedName>
        <fullName evidence="4">DUF2306 domain-containing protein</fullName>
    </recommendedName>
</protein>
<keyword evidence="1" id="KW-1133">Transmembrane helix</keyword>